<proteinExistence type="predicted"/>
<evidence type="ECO:0000313" key="1">
    <source>
        <dbReference type="EMBL" id="KAJ1670018.1"/>
    </source>
</evidence>
<dbReference type="Proteomes" id="UP001145114">
    <property type="component" value="Unassembled WGS sequence"/>
</dbReference>
<reference evidence="1" key="1">
    <citation type="submission" date="2022-06" db="EMBL/GenBank/DDBJ databases">
        <title>Phylogenomic reconstructions and comparative analyses of Kickxellomycotina fungi.</title>
        <authorList>
            <person name="Reynolds N.K."/>
            <person name="Stajich J.E."/>
            <person name="Barry K."/>
            <person name="Grigoriev I.V."/>
            <person name="Crous P."/>
            <person name="Smith M.E."/>
        </authorList>
    </citation>
    <scope>NUCLEOTIDE SEQUENCE</scope>
    <source>
        <strain evidence="1">RSA 2271</strain>
    </source>
</reference>
<gene>
    <name evidence="1" type="ORF">EV182_008467</name>
</gene>
<name>A0ACC1H9S9_9FUNG</name>
<evidence type="ECO:0000313" key="2">
    <source>
        <dbReference type="Proteomes" id="UP001145114"/>
    </source>
</evidence>
<protein>
    <submittedName>
        <fullName evidence="1">Uncharacterized protein</fullName>
    </submittedName>
</protein>
<dbReference type="EMBL" id="JAMZIH010009515">
    <property type="protein sequence ID" value="KAJ1670018.1"/>
    <property type="molecule type" value="Genomic_DNA"/>
</dbReference>
<keyword evidence="2" id="KW-1185">Reference proteome</keyword>
<organism evidence="1 2">
    <name type="scientific">Spiromyces aspiralis</name>
    <dbReference type="NCBI Taxonomy" id="68401"/>
    <lineage>
        <taxon>Eukaryota</taxon>
        <taxon>Fungi</taxon>
        <taxon>Fungi incertae sedis</taxon>
        <taxon>Zoopagomycota</taxon>
        <taxon>Kickxellomycotina</taxon>
        <taxon>Kickxellomycetes</taxon>
        <taxon>Kickxellales</taxon>
        <taxon>Kickxellaceae</taxon>
        <taxon>Spiromyces</taxon>
    </lineage>
</organism>
<accession>A0ACC1H9S9</accession>
<feature type="non-terminal residue" evidence="1">
    <location>
        <position position="87"/>
    </location>
</feature>
<sequence length="87" mass="9954">MMYRVRSVVDYIPLQNPVWVTMSLLSMVLTVALTASIVVPGIANLAAVPWYAYFLAFAAPIILLPVQELNKMYDKKCYIRFQKRSKL</sequence>
<comment type="caution">
    <text evidence="1">The sequence shown here is derived from an EMBL/GenBank/DDBJ whole genome shotgun (WGS) entry which is preliminary data.</text>
</comment>